<dbReference type="PANTHER" id="PTHR36316">
    <property type="entry name" value="OS06G0213900 PROTEIN"/>
    <property type="match status" value="1"/>
</dbReference>
<dbReference type="Proteomes" id="UP000585474">
    <property type="component" value="Unassembled WGS sequence"/>
</dbReference>
<dbReference type="AlphaFoldDB" id="A0A7J0E0N0"/>
<protein>
    <submittedName>
        <fullName evidence="1">Uncharacterized protein</fullName>
    </submittedName>
</protein>
<organism evidence="1 2">
    <name type="scientific">Actinidia rufa</name>
    <dbReference type="NCBI Taxonomy" id="165716"/>
    <lineage>
        <taxon>Eukaryota</taxon>
        <taxon>Viridiplantae</taxon>
        <taxon>Streptophyta</taxon>
        <taxon>Embryophyta</taxon>
        <taxon>Tracheophyta</taxon>
        <taxon>Spermatophyta</taxon>
        <taxon>Magnoliopsida</taxon>
        <taxon>eudicotyledons</taxon>
        <taxon>Gunneridae</taxon>
        <taxon>Pentapetalae</taxon>
        <taxon>asterids</taxon>
        <taxon>Ericales</taxon>
        <taxon>Actinidiaceae</taxon>
        <taxon>Actinidia</taxon>
    </lineage>
</organism>
<dbReference type="EMBL" id="BJWL01000467">
    <property type="protein sequence ID" value="GFS46418.1"/>
    <property type="molecule type" value="Genomic_DNA"/>
</dbReference>
<evidence type="ECO:0000313" key="2">
    <source>
        <dbReference type="Proteomes" id="UP000585474"/>
    </source>
</evidence>
<dbReference type="OrthoDB" id="1873983at2759"/>
<sequence>MASSVPPRLGLLANAIKRKDSFIQFFAMTGILLLSVRSLGQKYRINDLLEDTSALREEQQGLVDRMNHIKASLRAEADVEPTGVFASRLRLLFGDGD</sequence>
<name>A0A7J0E0N0_9ERIC</name>
<gene>
    <name evidence="1" type="ORF">Acr_00g0102150</name>
</gene>
<reference evidence="2" key="1">
    <citation type="submission" date="2019-07" db="EMBL/GenBank/DDBJ databases">
        <title>De Novo Assembly of kiwifruit Actinidia rufa.</title>
        <authorList>
            <person name="Sugita-Konishi S."/>
            <person name="Sato K."/>
            <person name="Mori E."/>
            <person name="Abe Y."/>
            <person name="Kisaki G."/>
            <person name="Hamano K."/>
            <person name="Suezawa K."/>
            <person name="Otani M."/>
            <person name="Fukuda T."/>
            <person name="Manabe T."/>
            <person name="Gomi K."/>
            <person name="Tabuchi M."/>
            <person name="Akimitsu K."/>
            <person name="Kataoka I."/>
        </authorList>
    </citation>
    <scope>NUCLEOTIDE SEQUENCE [LARGE SCALE GENOMIC DNA]</scope>
    <source>
        <strain evidence="2">cv. Fuchu</strain>
    </source>
</reference>
<comment type="caution">
    <text evidence="1">The sequence shown here is derived from an EMBL/GenBank/DDBJ whole genome shotgun (WGS) entry which is preliminary data.</text>
</comment>
<accession>A0A7J0E0N0</accession>
<proteinExistence type="predicted"/>
<evidence type="ECO:0000313" key="1">
    <source>
        <dbReference type="EMBL" id="GFS46418.1"/>
    </source>
</evidence>
<keyword evidence="2" id="KW-1185">Reference proteome</keyword>
<dbReference type="PANTHER" id="PTHR36316:SF1">
    <property type="entry name" value="OS06G0213900 PROTEIN"/>
    <property type="match status" value="1"/>
</dbReference>